<keyword evidence="2" id="KW-1185">Reference proteome</keyword>
<dbReference type="SUPFAM" id="SSF57302">
    <property type="entry name" value="Snake toxin-like"/>
    <property type="match status" value="1"/>
</dbReference>
<dbReference type="InterPro" id="IPR045860">
    <property type="entry name" value="Snake_toxin-like_sf"/>
</dbReference>
<evidence type="ECO:0000313" key="2">
    <source>
        <dbReference type="Proteomes" id="UP001431783"/>
    </source>
</evidence>
<name>A0AAW1URF9_9CUCU</name>
<sequence length="123" mass="13821">MRYKENPLVLVLVSEIMKHVSLFLALIFVCGYAIAEKCMTCDSSKDSFDICKYGGEFVVDADECPKGKSTCYRLKYSLNGGAVYKRGCDGPNFCNEQWQKGDIRVLRCDQCSGYYCNIGSLAY</sequence>
<accession>A0AAW1URF9</accession>
<dbReference type="AlphaFoldDB" id="A0AAW1URF9"/>
<dbReference type="EMBL" id="JARQZJ010000091">
    <property type="protein sequence ID" value="KAK9883650.1"/>
    <property type="molecule type" value="Genomic_DNA"/>
</dbReference>
<protein>
    <submittedName>
        <fullName evidence="1">Uncharacterized protein</fullName>
    </submittedName>
</protein>
<gene>
    <name evidence="1" type="ORF">WA026_001820</name>
</gene>
<proteinExistence type="predicted"/>
<reference evidence="1 2" key="1">
    <citation type="submission" date="2023-03" db="EMBL/GenBank/DDBJ databases">
        <title>Genome insight into feeding habits of ladybird beetles.</title>
        <authorList>
            <person name="Li H.-S."/>
            <person name="Huang Y.-H."/>
            <person name="Pang H."/>
        </authorList>
    </citation>
    <scope>NUCLEOTIDE SEQUENCE [LARGE SCALE GENOMIC DNA]</scope>
    <source>
        <strain evidence="1">SYSU_2023b</strain>
        <tissue evidence="1">Whole body</tissue>
    </source>
</reference>
<evidence type="ECO:0000313" key="1">
    <source>
        <dbReference type="EMBL" id="KAK9883650.1"/>
    </source>
</evidence>
<organism evidence="1 2">
    <name type="scientific">Henosepilachna vigintioctopunctata</name>
    <dbReference type="NCBI Taxonomy" id="420089"/>
    <lineage>
        <taxon>Eukaryota</taxon>
        <taxon>Metazoa</taxon>
        <taxon>Ecdysozoa</taxon>
        <taxon>Arthropoda</taxon>
        <taxon>Hexapoda</taxon>
        <taxon>Insecta</taxon>
        <taxon>Pterygota</taxon>
        <taxon>Neoptera</taxon>
        <taxon>Endopterygota</taxon>
        <taxon>Coleoptera</taxon>
        <taxon>Polyphaga</taxon>
        <taxon>Cucujiformia</taxon>
        <taxon>Coccinelloidea</taxon>
        <taxon>Coccinellidae</taxon>
        <taxon>Epilachninae</taxon>
        <taxon>Epilachnini</taxon>
        <taxon>Henosepilachna</taxon>
    </lineage>
</organism>
<dbReference type="Proteomes" id="UP001431783">
    <property type="component" value="Unassembled WGS sequence"/>
</dbReference>
<comment type="caution">
    <text evidence="1">The sequence shown here is derived from an EMBL/GenBank/DDBJ whole genome shotgun (WGS) entry which is preliminary data.</text>
</comment>